<keyword evidence="1" id="KW-0285">Flavoprotein</keyword>
<dbReference type="RefSeq" id="WP_345255046.1">
    <property type="nucleotide sequence ID" value="NZ_BAABGY010000007.1"/>
</dbReference>
<dbReference type="InterPro" id="IPR050097">
    <property type="entry name" value="Ferredoxin-NADP_redctase_2"/>
</dbReference>
<dbReference type="PANTHER" id="PTHR48105">
    <property type="entry name" value="THIOREDOXIN REDUCTASE 1-RELATED-RELATED"/>
    <property type="match status" value="1"/>
</dbReference>
<dbReference type="InterPro" id="IPR023753">
    <property type="entry name" value="FAD/NAD-binding_dom"/>
</dbReference>
<keyword evidence="2" id="KW-0560">Oxidoreductase</keyword>
<dbReference type="PRINTS" id="PR00368">
    <property type="entry name" value="FADPNR"/>
</dbReference>
<evidence type="ECO:0000313" key="5">
    <source>
        <dbReference type="Proteomes" id="UP001501725"/>
    </source>
</evidence>
<organism evidence="4 5">
    <name type="scientific">Flaviaesturariibacter amylovorans</name>
    <dbReference type="NCBI Taxonomy" id="1084520"/>
    <lineage>
        <taxon>Bacteria</taxon>
        <taxon>Pseudomonadati</taxon>
        <taxon>Bacteroidota</taxon>
        <taxon>Chitinophagia</taxon>
        <taxon>Chitinophagales</taxon>
        <taxon>Chitinophagaceae</taxon>
        <taxon>Flaviaestuariibacter</taxon>
    </lineage>
</organism>
<protein>
    <submittedName>
        <fullName evidence="4">NAD(P)/FAD-dependent oxidoreductase</fullName>
    </submittedName>
</protein>
<evidence type="ECO:0000313" key="4">
    <source>
        <dbReference type="EMBL" id="GAA4327535.1"/>
    </source>
</evidence>
<keyword evidence="5" id="KW-1185">Reference proteome</keyword>
<accession>A0ABP8GNA3</accession>
<reference evidence="5" key="1">
    <citation type="journal article" date="2019" name="Int. J. Syst. Evol. Microbiol.">
        <title>The Global Catalogue of Microorganisms (GCM) 10K type strain sequencing project: providing services to taxonomists for standard genome sequencing and annotation.</title>
        <authorList>
            <consortium name="The Broad Institute Genomics Platform"/>
            <consortium name="The Broad Institute Genome Sequencing Center for Infectious Disease"/>
            <person name="Wu L."/>
            <person name="Ma J."/>
        </authorList>
    </citation>
    <scope>NUCLEOTIDE SEQUENCE [LARGE SCALE GENOMIC DNA]</scope>
    <source>
        <strain evidence="5">JCM 17919</strain>
    </source>
</reference>
<evidence type="ECO:0000256" key="2">
    <source>
        <dbReference type="ARBA" id="ARBA00023002"/>
    </source>
</evidence>
<dbReference type="Proteomes" id="UP001501725">
    <property type="component" value="Unassembled WGS sequence"/>
</dbReference>
<name>A0ABP8GNA3_9BACT</name>
<dbReference type="InterPro" id="IPR036188">
    <property type="entry name" value="FAD/NAD-bd_sf"/>
</dbReference>
<proteinExistence type="predicted"/>
<dbReference type="EMBL" id="BAABGY010000007">
    <property type="protein sequence ID" value="GAA4327535.1"/>
    <property type="molecule type" value="Genomic_DNA"/>
</dbReference>
<comment type="caution">
    <text evidence="4">The sequence shown here is derived from an EMBL/GenBank/DDBJ whole genome shotgun (WGS) entry which is preliminary data.</text>
</comment>
<evidence type="ECO:0000259" key="3">
    <source>
        <dbReference type="Pfam" id="PF07992"/>
    </source>
</evidence>
<dbReference type="PRINTS" id="PR00469">
    <property type="entry name" value="PNDRDTASEII"/>
</dbReference>
<dbReference type="Pfam" id="PF07992">
    <property type="entry name" value="Pyr_redox_2"/>
    <property type="match status" value="1"/>
</dbReference>
<evidence type="ECO:0000256" key="1">
    <source>
        <dbReference type="ARBA" id="ARBA00022630"/>
    </source>
</evidence>
<sequence>MELFDCIIIGGGPAGLNAAVVLGRCRRNVLVFDTEKYRNRWSHGMHNYLTRDHVPPSEFLRLCQPELEKYGVRKLNKMIVRATRNHDDVFEVTDAEGTMYFSKKLLVATGLRDNVPELEGFQEMYGKSVFHCPYCDGWEVQDKRLAVYAKVKDGSELAMSLKTWTDTVTYYTDGARIKPVTREYLEACGVTVITEPLEKLVGEEGQIRAVRMQDGTEYPCDALFFVNGFTQACDLAEAFGCNVGRKGAVITNRQQQTNIPGLYVAGDAARDVHFVVVAAAEGAKAGVHINKELIREGIEKGMRTLKEDKGEMAA</sequence>
<gene>
    <name evidence="4" type="ORF">GCM10023184_16780</name>
</gene>
<dbReference type="Gene3D" id="3.50.50.60">
    <property type="entry name" value="FAD/NAD(P)-binding domain"/>
    <property type="match status" value="2"/>
</dbReference>
<dbReference type="SUPFAM" id="SSF51905">
    <property type="entry name" value="FAD/NAD(P)-binding domain"/>
    <property type="match status" value="1"/>
</dbReference>
<feature type="domain" description="FAD/NAD(P)-binding" evidence="3">
    <location>
        <begin position="4"/>
        <end position="282"/>
    </location>
</feature>